<dbReference type="PRINTS" id="PR01246">
    <property type="entry name" value="RAD1REPAIR"/>
</dbReference>
<dbReference type="InterPro" id="IPR003021">
    <property type="entry name" value="Rad1_Rec1_Rad17"/>
</dbReference>
<organism evidence="6 7">
    <name type="scientific">Gomphillus americanus</name>
    <dbReference type="NCBI Taxonomy" id="1940652"/>
    <lineage>
        <taxon>Eukaryota</taxon>
        <taxon>Fungi</taxon>
        <taxon>Dikarya</taxon>
        <taxon>Ascomycota</taxon>
        <taxon>Pezizomycotina</taxon>
        <taxon>Lecanoromycetes</taxon>
        <taxon>OSLEUM clade</taxon>
        <taxon>Ostropomycetidae</taxon>
        <taxon>Ostropales</taxon>
        <taxon>Graphidaceae</taxon>
        <taxon>Gomphilloideae</taxon>
        <taxon>Gomphillus</taxon>
    </lineage>
</organism>
<comment type="caution">
    <text evidence="6">The sequence shown here is derived from an EMBL/GenBank/DDBJ whole genome shotgun (WGS) entry which is preliminary data.</text>
</comment>
<dbReference type="PANTHER" id="PTHR10870">
    <property type="entry name" value="CELL CYCLE CHECKPOINT PROTEIN RAD1"/>
    <property type="match status" value="1"/>
</dbReference>
<dbReference type="Proteomes" id="UP000664169">
    <property type="component" value="Unassembled WGS sequence"/>
</dbReference>
<keyword evidence="4" id="KW-0234">DNA repair</keyword>
<keyword evidence="3" id="KW-0227">DNA damage</keyword>
<protein>
    <submittedName>
        <fullName evidence="6">Uncharacterized protein</fullName>
    </submittedName>
</protein>
<comment type="subcellular location">
    <subcellularLocation>
        <location evidence="1">Nucleus</location>
    </subcellularLocation>
</comment>
<dbReference type="InterPro" id="IPR003011">
    <property type="entry name" value="Cell_cycle_checkpoint_Rad1"/>
</dbReference>
<evidence type="ECO:0000256" key="2">
    <source>
        <dbReference type="ARBA" id="ARBA00010991"/>
    </source>
</evidence>
<dbReference type="Pfam" id="PF02144">
    <property type="entry name" value="Rad1"/>
    <property type="match status" value="1"/>
</dbReference>
<dbReference type="Gene3D" id="3.70.10.10">
    <property type="match status" value="1"/>
</dbReference>
<dbReference type="GO" id="GO:0006281">
    <property type="term" value="P:DNA repair"/>
    <property type="evidence" value="ECO:0007669"/>
    <property type="project" value="UniProtKB-KW"/>
</dbReference>
<evidence type="ECO:0000256" key="4">
    <source>
        <dbReference type="ARBA" id="ARBA00023204"/>
    </source>
</evidence>
<evidence type="ECO:0000256" key="1">
    <source>
        <dbReference type="ARBA" id="ARBA00004123"/>
    </source>
</evidence>
<reference evidence="6" key="1">
    <citation type="submission" date="2021-03" db="EMBL/GenBank/DDBJ databases">
        <authorList>
            <person name="Tagirdzhanova G."/>
        </authorList>
    </citation>
    <scope>NUCLEOTIDE SEQUENCE</scope>
</reference>
<comment type="similarity">
    <text evidence="2">Belongs to the rad1 family.</text>
</comment>
<evidence type="ECO:0000313" key="7">
    <source>
        <dbReference type="Proteomes" id="UP000664169"/>
    </source>
</evidence>
<dbReference type="EMBL" id="CAJPDQ010000032">
    <property type="protein sequence ID" value="CAF9929298.1"/>
    <property type="molecule type" value="Genomic_DNA"/>
</dbReference>
<name>A0A8H3FR42_9LECA</name>
<dbReference type="SUPFAM" id="SSF55979">
    <property type="entry name" value="DNA clamp"/>
    <property type="match status" value="1"/>
</dbReference>
<evidence type="ECO:0000256" key="5">
    <source>
        <dbReference type="ARBA" id="ARBA00023242"/>
    </source>
</evidence>
<dbReference type="PRINTS" id="PR01245">
    <property type="entry name" value="RAD1REC1"/>
</dbReference>
<sequence>MSANQRPMFTAVSSSVRHLIQILKCISLSSKAHAQISDIGIRFSVQDSRVMQGFAFLQKELFSSYKYAQASEEDDHPILQISLESLLETLQIFGLSESSNRWSDNTYGGVSNILARGDPSTAFDSRLLGTAGVCKFSYARIGSPLDIILEESGITTTCELTAYEPDLLPDIPFDKAAIIQKIIIRSDLLLDAINELASTSPEKITMTASGSGRHFSLSSDGPHGSASVEFSPDPQVLETFEVVQRVTNTYKYSLIKATNRAMAMASKVSIRVDYQGVLSLQFLIELDTGLKNFIDFRFIPYLEENDQIGEDNADDFED</sequence>
<proteinExistence type="inferred from homology"/>
<dbReference type="InterPro" id="IPR046938">
    <property type="entry name" value="DNA_clamp_sf"/>
</dbReference>
<dbReference type="CDD" id="cd00577">
    <property type="entry name" value="PCNA"/>
    <property type="match status" value="1"/>
</dbReference>
<dbReference type="PANTHER" id="PTHR10870:SF0">
    <property type="entry name" value="CELL CYCLE CHECKPOINT PROTEIN RAD1"/>
    <property type="match status" value="1"/>
</dbReference>
<gene>
    <name evidence="6" type="ORF">GOMPHAMPRED_005363</name>
</gene>
<dbReference type="GO" id="GO:0000077">
    <property type="term" value="P:DNA damage checkpoint signaling"/>
    <property type="evidence" value="ECO:0007669"/>
    <property type="project" value="InterPro"/>
</dbReference>
<keyword evidence="5" id="KW-0539">Nucleus</keyword>
<keyword evidence="7" id="KW-1185">Reference proteome</keyword>
<dbReference type="OrthoDB" id="337581at2759"/>
<evidence type="ECO:0000313" key="6">
    <source>
        <dbReference type="EMBL" id="CAF9929298.1"/>
    </source>
</evidence>
<dbReference type="AlphaFoldDB" id="A0A8H3FR42"/>
<dbReference type="GO" id="GO:0030896">
    <property type="term" value="C:checkpoint clamp complex"/>
    <property type="evidence" value="ECO:0007669"/>
    <property type="project" value="TreeGrafter"/>
</dbReference>
<evidence type="ECO:0000256" key="3">
    <source>
        <dbReference type="ARBA" id="ARBA00022763"/>
    </source>
</evidence>
<accession>A0A8H3FR42</accession>